<sequence length="83" mass="8926">MATVAPRHARCDQSRQVQDRAQIDVDQRVDIIRCHLQDIAAPRLAGIVDENIEFGRTGKAHQGVVVVHVDCTGAASGLGRQAG</sequence>
<evidence type="ECO:0000313" key="2">
    <source>
        <dbReference type="EMBL" id="BCE30017.1"/>
    </source>
</evidence>
<dbReference type="EMBL" id="AP023093">
    <property type="protein sequence ID" value="BCE38758.1"/>
    <property type="molecule type" value="Genomic_DNA"/>
</dbReference>
<name>A0A809X0G2_9BRAD</name>
<reference evidence="7" key="8">
    <citation type="submission" date="2020-05" db="EMBL/GenBank/DDBJ databases">
        <title>Complete genome sequence of Bradyrhizobium diazoefficiens XF8 isolated from soybean nodule.</title>
        <authorList>
            <person name="Noda R."/>
            <person name="Kakizaki K."/>
            <person name="Minamisawa K."/>
        </authorList>
    </citation>
    <scope>NUCLEOTIDE SEQUENCE</scope>
    <source>
        <strain evidence="7">XF8</strain>
    </source>
</reference>
<evidence type="ECO:0000313" key="3">
    <source>
        <dbReference type="EMBL" id="BCE38758.1"/>
    </source>
</evidence>
<reference evidence="1" key="1">
    <citation type="submission" date="2020-05" db="EMBL/GenBank/DDBJ databases">
        <title>Complete genome sequence of Bradyrhizobium diazoefficiens XF1 isolated from soybean nodule.</title>
        <authorList>
            <person name="Noda R."/>
            <person name="Kakizaki K."/>
            <person name="Minamisawa K."/>
        </authorList>
    </citation>
    <scope>NUCLEOTIDE SEQUENCE</scope>
    <source>
        <strain evidence="1">XF1</strain>
    </source>
</reference>
<dbReference type="AlphaFoldDB" id="A0A809X0G2"/>
<gene>
    <name evidence="9" type="ORF">XF10B_37680</name>
    <name evidence="1" type="ORF">XF1B_38830</name>
    <name evidence="2" type="ORF">XF2B_37860</name>
    <name evidence="3" type="ORF">XF3B_37890</name>
    <name evidence="4" type="ORF">XF4B_37980</name>
    <name evidence="5" type="ORF">XF5B_38230</name>
    <name evidence="6" type="ORF">XF6B_38490</name>
    <name evidence="7" type="ORF">XF8B_37360</name>
    <name evidence="8" type="ORF">XF9B_37770</name>
</gene>
<reference evidence="5" key="6">
    <citation type="submission" date="2020-05" db="EMBL/GenBank/DDBJ databases">
        <title>Complete genome sequence of Bradyrhizobium diazoefficiens XF5 isolated from soybean nodule.</title>
        <authorList>
            <person name="Noda R."/>
            <person name="Kakizaki K."/>
            <person name="Minamisawa K."/>
        </authorList>
    </citation>
    <scope>NUCLEOTIDE SEQUENCE</scope>
    <source>
        <strain evidence="5">XF5</strain>
    </source>
</reference>
<reference evidence="2" key="3">
    <citation type="submission" date="2020-05" db="EMBL/GenBank/DDBJ databases">
        <title>Complete genome sequence of Bradyrhizobium diazoefficiens XF2 isolated from soybean nodule.</title>
        <authorList>
            <person name="Noda R."/>
            <person name="Kakizaki K."/>
            <person name="Minamisawa K."/>
        </authorList>
    </citation>
    <scope>NUCLEOTIDE SEQUENCE</scope>
    <source>
        <strain evidence="2">XF2</strain>
    </source>
</reference>
<reference evidence="3" key="4">
    <citation type="submission" date="2020-05" db="EMBL/GenBank/DDBJ databases">
        <title>Complete genome sequence of Bradyrhizobium diazoefficiens XF3 isolated from soybean nodule.</title>
        <authorList>
            <person name="Noda R."/>
            <person name="Kakizaki K."/>
            <person name="Minamisawa K."/>
        </authorList>
    </citation>
    <scope>NUCLEOTIDE SEQUENCE</scope>
    <source>
        <strain evidence="3">XF3</strain>
    </source>
</reference>
<reference evidence="8" key="9">
    <citation type="submission" date="2020-05" db="EMBL/GenBank/DDBJ databases">
        <title>Complete genome sequence of Bradyrhizobium diazoefficiens XF9 isolated from soybean nodule.</title>
        <authorList>
            <person name="Noda R."/>
            <person name="Kakizaki K."/>
            <person name="Minamisawa K."/>
        </authorList>
    </citation>
    <scope>NUCLEOTIDE SEQUENCE</scope>
    <source>
        <strain evidence="8">XF9</strain>
    </source>
</reference>
<dbReference type="EMBL" id="AP023091">
    <property type="protein sequence ID" value="BCE21202.1"/>
    <property type="molecule type" value="Genomic_DNA"/>
</dbReference>
<reference evidence="6" key="7">
    <citation type="submission" date="2020-05" db="EMBL/GenBank/DDBJ databases">
        <title>Complete genome sequence of Bradyrhizobium diazoefficiens XF6 isolated from soybean nodule.</title>
        <authorList>
            <person name="Noda R."/>
            <person name="Kakizaki K."/>
            <person name="Minamisawa K."/>
        </authorList>
    </citation>
    <scope>NUCLEOTIDE SEQUENCE</scope>
    <source>
        <strain evidence="6">XF6</strain>
    </source>
</reference>
<dbReference type="EMBL" id="AP023092">
    <property type="protein sequence ID" value="BCE30017.1"/>
    <property type="molecule type" value="Genomic_DNA"/>
</dbReference>
<evidence type="ECO:0000313" key="8">
    <source>
        <dbReference type="EMBL" id="BCE82356.1"/>
    </source>
</evidence>
<proteinExistence type="predicted"/>
<dbReference type="EMBL" id="AP023096">
    <property type="protein sequence ID" value="BCE65050.1"/>
    <property type="molecule type" value="Genomic_DNA"/>
</dbReference>
<evidence type="ECO:0000313" key="4">
    <source>
        <dbReference type="EMBL" id="BCE47449.1"/>
    </source>
</evidence>
<evidence type="ECO:0000313" key="1">
    <source>
        <dbReference type="EMBL" id="BCE21202.1"/>
    </source>
</evidence>
<evidence type="ECO:0000313" key="6">
    <source>
        <dbReference type="EMBL" id="BCE65050.1"/>
    </source>
</evidence>
<dbReference type="EMBL" id="AP023099">
    <property type="protein sequence ID" value="BCE90970.1"/>
    <property type="molecule type" value="Genomic_DNA"/>
</dbReference>
<evidence type="ECO:0000313" key="9">
    <source>
        <dbReference type="EMBL" id="BCE90970.1"/>
    </source>
</evidence>
<organism evidence="1">
    <name type="scientific">Bradyrhizobium diazoefficiens</name>
    <dbReference type="NCBI Taxonomy" id="1355477"/>
    <lineage>
        <taxon>Bacteria</taxon>
        <taxon>Pseudomonadati</taxon>
        <taxon>Pseudomonadota</taxon>
        <taxon>Alphaproteobacteria</taxon>
        <taxon>Hyphomicrobiales</taxon>
        <taxon>Nitrobacteraceae</taxon>
        <taxon>Bradyrhizobium</taxon>
    </lineage>
</organism>
<dbReference type="EMBL" id="AP023095">
    <property type="protein sequence ID" value="BCE56311.1"/>
    <property type="molecule type" value="Genomic_DNA"/>
</dbReference>
<dbReference type="EMBL" id="AP023098">
    <property type="protein sequence ID" value="BCE82356.1"/>
    <property type="molecule type" value="Genomic_DNA"/>
</dbReference>
<reference evidence="4" key="5">
    <citation type="submission" date="2020-05" db="EMBL/GenBank/DDBJ databases">
        <title>Complete genome sequence of Bradyrhizobium diazoefficiens XF4 isolated from soybean nodule.</title>
        <authorList>
            <person name="Noda R."/>
            <person name="Kakizaki K."/>
            <person name="Minamisawa K."/>
        </authorList>
    </citation>
    <scope>NUCLEOTIDE SEQUENCE</scope>
    <source>
        <strain evidence="4">XF4</strain>
    </source>
</reference>
<evidence type="ECO:0000313" key="5">
    <source>
        <dbReference type="EMBL" id="BCE56311.1"/>
    </source>
</evidence>
<protein>
    <submittedName>
        <fullName evidence="1">Uncharacterized protein</fullName>
    </submittedName>
</protein>
<accession>A0A809X0G2</accession>
<dbReference type="EMBL" id="AP023094">
    <property type="protein sequence ID" value="BCE47449.1"/>
    <property type="molecule type" value="Genomic_DNA"/>
</dbReference>
<reference evidence="9" key="2">
    <citation type="submission" date="2020-05" db="EMBL/GenBank/DDBJ databases">
        <title>Complete genome sequence of Bradyrhizobium diazoefficiens XF10 isolated from soybean nodule.</title>
        <authorList>
            <person name="Noda R."/>
            <person name="Kakizaki K."/>
            <person name="Minamisawa K."/>
        </authorList>
    </citation>
    <scope>NUCLEOTIDE SEQUENCE</scope>
    <source>
        <strain evidence="9">XF10</strain>
    </source>
</reference>
<dbReference type="EMBL" id="AP023097">
    <property type="protein sequence ID" value="BCE73625.1"/>
    <property type="molecule type" value="Genomic_DNA"/>
</dbReference>
<evidence type="ECO:0000313" key="7">
    <source>
        <dbReference type="EMBL" id="BCE73625.1"/>
    </source>
</evidence>